<evidence type="ECO:0000256" key="1">
    <source>
        <dbReference type="ARBA" id="ARBA00022723"/>
    </source>
</evidence>
<dbReference type="Pfam" id="PF07732">
    <property type="entry name" value="Cu-oxidase_3"/>
    <property type="match status" value="1"/>
</dbReference>
<dbReference type="InterPro" id="IPR006311">
    <property type="entry name" value="TAT_signal"/>
</dbReference>
<dbReference type="PROSITE" id="PS00080">
    <property type="entry name" value="MULTICOPPER_OXIDASE2"/>
    <property type="match status" value="1"/>
</dbReference>
<evidence type="ECO:0000259" key="4">
    <source>
        <dbReference type="Pfam" id="PF07732"/>
    </source>
</evidence>
<reference evidence="5 6" key="1">
    <citation type="submission" date="2018-07" db="EMBL/GenBank/DDBJ databases">
        <title>Genomic Encyclopedia of Type Strains, Phase III (KMG-III): the genomes of soil and plant-associated and newly described type strains.</title>
        <authorList>
            <person name="Whitman W."/>
        </authorList>
    </citation>
    <scope>NUCLEOTIDE SEQUENCE [LARGE SCALE GENOMIC DNA]</scope>
    <source>
        <strain evidence="5 6">CECT 8488</strain>
    </source>
</reference>
<evidence type="ECO:0000313" key="5">
    <source>
        <dbReference type="EMBL" id="RED44682.1"/>
    </source>
</evidence>
<accession>A0A3D9H5F8</accession>
<keyword evidence="2" id="KW-0560">Oxidoreductase</keyword>
<dbReference type="GO" id="GO:0005507">
    <property type="term" value="F:copper ion binding"/>
    <property type="evidence" value="ECO:0007669"/>
    <property type="project" value="InterPro"/>
</dbReference>
<dbReference type="OrthoDB" id="9757546at2"/>
<evidence type="ECO:0000313" key="6">
    <source>
        <dbReference type="Proteomes" id="UP000256845"/>
    </source>
</evidence>
<dbReference type="PANTHER" id="PTHR11709:SF2">
    <property type="entry name" value="MULTICOPPER OXIDASE LPR1"/>
    <property type="match status" value="1"/>
</dbReference>
<dbReference type="PANTHER" id="PTHR11709">
    <property type="entry name" value="MULTI-COPPER OXIDASE"/>
    <property type="match status" value="1"/>
</dbReference>
<dbReference type="Pfam" id="PF07731">
    <property type="entry name" value="Cu-oxidase_2"/>
    <property type="match status" value="1"/>
</dbReference>
<feature type="domain" description="Plastocyanin-like" evidence="3">
    <location>
        <begin position="374"/>
        <end position="460"/>
    </location>
</feature>
<dbReference type="CDD" id="cd13906">
    <property type="entry name" value="CuRO_3_CumA_like"/>
    <property type="match status" value="1"/>
</dbReference>
<proteinExistence type="predicted"/>
<keyword evidence="1" id="KW-0479">Metal-binding</keyword>
<dbReference type="InterPro" id="IPR008972">
    <property type="entry name" value="Cupredoxin"/>
</dbReference>
<keyword evidence="6" id="KW-1185">Reference proteome</keyword>
<dbReference type="InterPro" id="IPR002355">
    <property type="entry name" value="Cu_oxidase_Cu_BS"/>
</dbReference>
<feature type="domain" description="Plastocyanin-like" evidence="4">
    <location>
        <begin position="59"/>
        <end position="154"/>
    </location>
</feature>
<dbReference type="PROSITE" id="PS51318">
    <property type="entry name" value="TAT"/>
    <property type="match status" value="1"/>
</dbReference>
<dbReference type="EMBL" id="QRDW01000014">
    <property type="protein sequence ID" value="RED44682.1"/>
    <property type="molecule type" value="Genomic_DNA"/>
</dbReference>
<dbReference type="InterPro" id="IPR011706">
    <property type="entry name" value="Cu-oxidase_C"/>
</dbReference>
<dbReference type="GO" id="GO:0016491">
    <property type="term" value="F:oxidoreductase activity"/>
    <property type="evidence" value="ECO:0007669"/>
    <property type="project" value="UniProtKB-KW"/>
</dbReference>
<protein>
    <submittedName>
        <fullName evidence="5">FtsP/CotA-like multicopper oxidase with cupredoxin domain</fullName>
    </submittedName>
</protein>
<dbReference type="InterPro" id="IPR045087">
    <property type="entry name" value="Cu-oxidase_fam"/>
</dbReference>
<evidence type="ECO:0000256" key="2">
    <source>
        <dbReference type="ARBA" id="ARBA00023002"/>
    </source>
</evidence>
<evidence type="ECO:0000259" key="3">
    <source>
        <dbReference type="Pfam" id="PF07731"/>
    </source>
</evidence>
<dbReference type="PROSITE" id="PS51257">
    <property type="entry name" value="PROKAR_LIPOPROTEIN"/>
    <property type="match status" value="1"/>
</dbReference>
<sequence length="461" mass="51396">MPANRRQFIKGLAAGSVLPLLGGCYANGLNSRVVDLTARSAKKQLLANGAVTEVFDYANSPGPVILRARQGERFTVRFRNDLEKPTTIHWHGIRLDNAMDGVPFLTQDPVAPGSSFHYEFTPPDAGSFWFHPHFDSLDQMARGLNGVLIVEEREDPGFDLDLPLMLKDWVLTDTGEFGRITSKRGMSRAGTFGNIRTVNHQINPLYHVPAGGWVRLRLINVDLTRVYKIILDAVEMPEAFVIAVDGNPIASPSPFGREHIGPGQRLDVAVKVPDRPGAVFAFRNTSSSKPWEMCRFQAERADDVDVRRAMPRLPLNPIPEPDLAAAKEITYRFDSGVGDGYAICGGIHEKVPTFWTINGIAWPEYAILPPPLDVLEMGRSYIFELANHTPHTHPIHIHGLTFKILESNKRAVDPFHTDTVLLRPDERVRAAFVADNPGHWMFHCHIIEHQVSGMMGHLQVV</sequence>
<name>A0A3D9H5F8_9PROT</name>
<dbReference type="SUPFAM" id="SSF49503">
    <property type="entry name" value="Cupredoxins"/>
    <property type="match status" value="3"/>
</dbReference>
<dbReference type="AlphaFoldDB" id="A0A3D9H5F8"/>
<dbReference type="Gene3D" id="2.60.40.420">
    <property type="entry name" value="Cupredoxins - blue copper proteins"/>
    <property type="match status" value="3"/>
</dbReference>
<dbReference type="GO" id="GO:0030288">
    <property type="term" value="C:outer membrane-bounded periplasmic space"/>
    <property type="evidence" value="ECO:0007669"/>
    <property type="project" value="TreeGrafter"/>
</dbReference>
<dbReference type="InterPro" id="IPR011707">
    <property type="entry name" value="Cu-oxidase-like_N"/>
</dbReference>
<dbReference type="CDD" id="cd13861">
    <property type="entry name" value="CuRO_1_CumA_like"/>
    <property type="match status" value="1"/>
</dbReference>
<dbReference type="RefSeq" id="WP_115939010.1">
    <property type="nucleotide sequence ID" value="NZ_QRDW01000014.1"/>
</dbReference>
<gene>
    <name evidence="5" type="ORF">DFP90_11444</name>
</gene>
<dbReference type="Proteomes" id="UP000256845">
    <property type="component" value="Unassembled WGS sequence"/>
</dbReference>
<organism evidence="5 6">
    <name type="scientific">Aestuariispira insulae</name>
    <dbReference type="NCBI Taxonomy" id="1461337"/>
    <lineage>
        <taxon>Bacteria</taxon>
        <taxon>Pseudomonadati</taxon>
        <taxon>Pseudomonadota</taxon>
        <taxon>Alphaproteobacteria</taxon>
        <taxon>Rhodospirillales</taxon>
        <taxon>Kiloniellaceae</taxon>
        <taxon>Aestuariispira</taxon>
    </lineage>
</organism>
<comment type="caution">
    <text evidence="5">The sequence shown here is derived from an EMBL/GenBank/DDBJ whole genome shotgun (WGS) entry which is preliminary data.</text>
</comment>